<evidence type="ECO:0000256" key="7">
    <source>
        <dbReference type="ARBA" id="ARBA00022475"/>
    </source>
</evidence>
<dbReference type="RefSeq" id="WP_115368959.1">
    <property type="nucleotide sequence ID" value="NZ_CP087825.1"/>
</dbReference>
<dbReference type="FunFam" id="3.30.420.40:FF:000023">
    <property type="entry name" value="Guanosine-5'-triphosphate,3'-diphosphate pyrophosphatase"/>
    <property type="match status" value="1"/>
</dbReference>
<evidence type="ECO:0000256" key="3">
    <source>
        <dbReference type="ARBA" id="ARBA00007125"/>
    </source>
</evidence>
<name>A0A378PVW7_MORBO</name>
<dbReference type="SUPFAM" id="SSF109604">
    <property type="entry name" value="HD-domain/PDEase-like"/>
    <property type="match status" value="1"/>
</dbReference>
<gene>
    <name evidence="13" type="primary">ppx_1</name>
    <name evidence="13" type="ORF">NCTC9426_00903</name>
</gene>
<dbReference type="InterPro" id="IPR030673">
    <property type="entry name" value="PyroPPase_GppA_Ppx"/>
</dbReference>
<evidence type="ECO:0000259" key="11">
    <source>
        <dbReference type="Pfam" id="PF02541"/>
    </source>
</evidence>
<dbReference type="AlphaFoldDB" id="A0A378PVW7"/>
<keyword evidence="7" id="KW-1003">Cell membrane</keyword>
<comment type="subunit">
    <text evidence="4">Homodimer.</text>
</comment>
<protein>
    <recommendedName>
        <fullName evidence="6">Exopolyphosphatase</fullName>
        <ecNumber evidence="5">3.6.1.11</ecNumber>
    </recommendedName>
</protein>
<dbReference type="Gene3D" id="3.30.420.40">
    <property type="match status" value="1"/>
</dbReference>
<feature type="domain" description="Ppx/GppA phosphatase C-terminal" evidence="12">
    <location>
        <begin position="331"/>
        <end position="501"/>
    </location>
</feature>
<reference evidence="13 14" key="1">
    <citation type="submission" date="2018-06" db="EMBL/GenBank/DDBJ databases">
        <authorList>
            <consortium name="Pathogen Informatics"/>
            <person name="Doyle S."/>
        </authorList>
    </citation>
    <scope>NUCLEOTIDE SEQUENCE [LARGE SCALE GENOMIC DNA]</scope>
    <source>
        <strain evidence="13 14">NCTC9426</strain>
    </source>
</reference>
<comment type="similarity">
    <text evidence="3">Belongs to the GppA/Ppx family.</text>
</comment>
<dbReference type="Proteomes" id="UP000254133">
    <property type="component" value="Unassembled WGS sequence"/>
</dbReference>
<evidence type="ECO:0000313" key="13">
    <source>
        <dbReference type="EMBL" id="STY90872.1"/>
    </source>
</evidence>
<dbReference type="InterPro" id="IPR048950">
    <property type="entry name" value="Ppx_GppA_C"/>
</dbReference>
<dbReference type="PANTHER" id="PTHR30005:SF14">
    <property type="entry name" value="EXOPOLYPHOSPHATASE"/>
    <property type="match status" value="1"/>
</dbReference>
<dbReference type="GO" id="GO:0006798">
    <property type="term" value="P:polyphosphate catabolic process"/>
    <property type="evidence" value="ECO:0007669"/>
    <property type="project" value="TreeGrafter"/>
</dbReference>
<keyword evidence="8 13" id="KW-0378">Hydrolase</keyword>
<dbReference type="EC" id="3.6.1.11" evidence="5"/>
<dbReference type="CDD" id="cd24053">
    <property type="entry name" value="ASKHA_NBD_EcPPX-GppA-like"/>
    <property type="match status" value="1"/>
</dbReference>
<dbReference type="SUPFAM" id="SSF53067">
    <property type="entry name" value="Actin-like ATPase domain"/>
    <property type="match status" value="2"/>
</dbReference>
<dbReference type="InterPro" id="IPR022371">
    <property type="entry name" value="Exopolyphosphatase"/>
</dbReference>
<evidence type="ECO:0000256" key="6">
    <source>
        <dbReference type="ARBA" id="ARBA00020416"/>
    </source>
</evidence>
<evidence type="ECO:0000256" key="10">
    <source>
        <dbReference type="ARBA" id="ARBA00047607"/>
    </source>
</evidence>
<dbReference type="NCBIfam" id="TIGR03706">
    <property type="entry name" value="exo_poly_only"/>
    <property type="match status" value="1"/>
</dbReference>
<dbReference type="FunFam" id="3.30.420.150:FF:000001">
    <property type="entry name" value="Guanosine-5'-triphosphate,3'-diphosphate pyrophosphatase"/>
    <property type="match status" value="1"/>
</dbReference>
<evidence type="ECO:0000256" key="4">
    <source>
        <dbReference type="ARBA" id="ARBA00011738"/>
    </source>
</evidence>
<dbReference type="Pfam" id="PF02541">
    <property type="entry name" value="Ppx-GppA"/>
    <property type="match status" value="1"/>
</dbReference>
<dbReference type="InterPro" id="IPR003695">
    <property type="entry name" value="Ppx_GppA_N"/>
</dbReference>
<dbReference type="Pfam" id="PF21447">
    <property type="entry name" value="Ppx-GppA_III"/>
    <property type="match status" value="1"/>
</dbReference>
<evidence type="ECO:0000313" key="14">
    <source>
        <dbReference type="Proteomes" id="UP000254133"/>
    </source>
</evidence>
<dbReference type="InterPro" id="IPR043129">
    <property type="entry name" value="ATPase_NBD"/>
</dbReference>
<evidence type="ECO:0000256" key="9">
    <source>
        <dbReference type="ARBA" id="ARBA00023136"/>
    </source>
</evidence>
<organism evidence="13 14">
    <name type="scientific">Moraxella bovis</name>
    <dbReference type="NCBI Taxonomy" id="476"/>
    <lineage>
        <taxon>Bacteria</taxon>
        <taxon>Pseudomonadati</taxon>
        <taxon>Pseudomonadota</taxon>
        <taxon>Gammaproteobacteria</taxon>
        <taxon>Moraxellales</taxon>
        <taxon>Moraxellaceae</taxon>
        <taxon>Moraxella</taxon>
    </lineage>
</organism>
<dbReference type="Gene3D" id="1.10.3210.10">
    <property type="entry name" value="Hypothetical protein af1432"/>
    <property type="match status" value="1"/>
</dbReference>
<comment type="subcellular location">
    <subcellularLocation>
        <location evidence="2">Cell membrane</location>
        <topology evidence="2">Peripheral membrane protein</topology>
    </subcellularLocation>
</comment>
<comment type="catalytic activity">
    <reaction evidence="10">
        <text>[phosphate](n) + H2O = [phosphate](n-1) + phosphate + H(+)</text>
        <dbReference type="Rhea" id="RHEA:21528"/>
        <dbReference type="Rhea" id="RHEA-COMP:9859"/>
        <dbReference type="Rhea" id="RHEA-COMP:14279"/>
        <dbReference type="ChEBI" id="CHEBI:15377"/>
        <dbReference type="ChEBI" id="CHEBI:15378"/>
        <dbReference type="ChEBI" id="CHEBI:16838"/>
        <dbReference type="ChEBI" id="CHEBI:43474"/>
        <dbReference type="EC" id="3.6.1.11"/>
    </reaction>
</comment>
<evidence type="ECO:0000256" key="8">
    <source>
        <dbReference type="ARBA" id="ARBA00022801"/>
    </source>
</evidence>
<feature type="domain" description="Ppx/GppA phosphatase N-terminal" evidence="11">
    <location>
        <begin position="44"/>
        <end position="325"/>
    </location>
</feature>
<comment type="cofactor">
    <cofactor evidence="1">
        <name>Mg(2+)</name>
        <dbReference type="ChEBI" id="CHEBI:18420"/>
    </cofactor>
</comment>
<dbReference type="Gene3D" id="3.30.420.150">
    <property type="entry name" value="Exopolyphosphatase. Domain 2"/>
    <property type="match status" value="1"/>
</dbReference>
<evidence type="ECO:0000256" key="5">
    <source>
        <dbReference type="ARBA" id="ARBA00012451"/>
    </source>
</evidence>
<dbReference type="InterPro" id="IPR050273">
    <property type="entry name" value="GppA/Ppx_hydrolase"/>
</dbReference>
<dbReference type="GO" id="GO:0004309">
    <property type="term" value="F:exopolyphosphatase activity"/>
    <property type="evidence" value="ECO:0007669"/>
    <property type="project" value="UniProtKB-EC"/>
</dbReference>
<dbReference type="PANTHER" id="PTHR30005">
    <property type="entry name" value="EXOPOLYPHOSPHATASE"/>
    <property type="match status" value="1"/>
</dbReference>
<evidence type="ECO:0000256" key="1">
    <source>
        <dbReference type="ARBA" id="ARBA00001946"/>
    </source>
</evidence>
<dbReference type="EMBL" id="UGPZ01000002">
    <property type="protein sequence ID" value="STY90872.1"/>
    <property type="molecule type" value="Genomic_DNA"/>
</dbReference>
<dbReference type="PIRSF" id="PIRSF001267">
    <property type="entry name" value="Pyrophosphatase_GppA_Ppx"/>
    <property type="match status" value="1"/>
</dbReference>
<keyword evidence="9" id="KW-0472">Membrane</keyword>
<evidence type="ECO:0000256" key="2">
    <source>
        <dbReference type="ARBA" id="ARBA00004202"/>
    </source>
</evidence>
<dbReference type="GO" id="GO:0005886">
    <property type="term" value="C:plasma membrane"/>
    <property type="evidence" value="ECO:0007669"/>
    <property type="project" value="UniProtKB-SubCell"/>
</dbReference>
<proteinExistence type="inferred from homology"/>
<evidence type="ECO:0000259" key="12">
    <source>
        <dbReference type="Pfam" id="PF21447"/>
    </source>
</evidence>
<sequence>MKPVMIDTTARHEAIAKSISDTGLSRDELLGAIDLGSNSFHLAIARLDHGEVRRIASISEKVQLGAGLDENNVLSEEAMERGIDCLKRFLPHVSEISPDRLRVVATNALRKAVNAQEFIRRANAFLPKPIEVIAGREEARLIYLGVSHSNASTDKRLVIDIGGGSTEFIIGQGFEPIEMESLQMGCVSFTRKFFADGRISERAFDGAMTATQTELLSIAKRYKKTGWDNAIASSGTAKACKLVLEELGFAKDVITLDGMIKLKKHLIKLGNIDKITFEGVKAHRQAVFPAGVAELLAIMQTLDIKELYYSDGALREGVMYDMLGRLDNEDVRDRSVSALAERYSVDFKQAGRVMTTCGRLFDMVKADLGFDDEDRDLLRRASNLHEIGLAVCHSNYQRHSAYLLEFSDIAGFAQTGQASMAQIALNHRRKLKSENLDIIENLGGRKLAYLCLILRLAVTANHSRTIKSAPIYLSILDKNKDHWQITLGDGLHKELIVNELNNDIAQFAKWGVKLSVVG</sequence>
<accession>A0A378PVW7</accession>